<dbReference type="AlphaFoldDB" id="A0A423WI05"/>
<reference evidence="1 2" key="1">
    <citation type="submission" date="2015-09" db="EMBL/GenBank/DDBJ databases">
        <title>Host preference determinants of Valsa canker pathogens revealed by comparative genomics.</title>
        <authorList>
            <person name="Yin Z."/>
            <person name="Huang L."/>
        </authorList>
    </citation>
    <scope>NUCLEOTIDE SEQUENCE [LARGE SCALE GENOMIC DNA]</scope>
    <source>
        <strain evidence="1 2">03-1</strain>
    </source>
</reference>
<accession>A0A423WI05</accession>
<proteinExistence type="predicted"/>
<keyword evidence="2" id="KW-1185">Reference proteome</keyword>
<gene>
    <name evidence="1" type="ORF">VMCG_05797</name>
</gene>
<organism evidence="1 2">
    <name type="scientific">Cytospora schulzeri</name>
    <dbReference type="NCBI Taxonomy" id="448051"/>
    <lineage>
        <taxon>Eukaryota</taxon>
        <taxon>Fungi</taxon>
        <taxon>Dikarya</taxon>
        <taxon>Ascomycota</taxon>
        <taxon>Pezizomycotina</taxon>
        <taxon>Sordariomycetes</taxon>
        <taxon>Sordariomycetidae</taxon>
        <taxon>Diaporthales</taxon>
        <taxon>Cytosporaceae</taxon>
        <taxon>Cytospora</taxon>
    </lineage>
</organism>
<comment type="caution">
    <text evidence="1">The sequence shown here is derived from an EMBL/GenBank/DDBJ whole genome shotgun (WGS) entry which is preliminary data.</text>
</comment>
<dbReference type="Proteomes" id="UP000283895">
    <property type="component" value="Unassembled WGS sequence"/>
</dbReference>
<protein>
    <submittedName>
        <fullName evidence="1">Uncharacterized protein</fullName>
    </submittedName>
</protein>
<evidence type="ECO:0000313" key="2">
    <source>
        <dbReference type="Proteomes" id="UP000283895"/>
    </source>
</evidence>
<sequence length="61" mass="6750">MNWDDSLSEVGARPRFMSTTMGRNLVGRLVRKADRRRVGGVSEPVSASAEAWVAVKKDEES</sequence>
<evidence type="ECO:0000313" key="1">
    <source>
        <dbReference type="EMBL" id="ROW03041.1"/>
    </source>
</evidence>
<dbReference type="EMBL" id="LKEA01000016">
    <property type="protein sequence ID" value="ROW03041.1"/>
    <property type="molecule type" value="Genomic_DNA"/>
</dbReference>
<name>A0A423WI05_9PEZI</name>